<dbReference type="SUPFAM" id="SSF69796">
    <property type="entry name" value="Thymidylate synthase-complementing protein Thy1"/>
    <property type="match status" value="1"/>
</dbReference>
<dbReference type="GO" id="GO:0004799">
    <property type="term" value="F:thymidylate synthase activity"/>
    <property type="evidence" value="ECO:0007669"/>
    <property type="project" value="TreeGrafter"/>
</dbReference>
<dbReference type="GeneID" id="5561767"/>
<dbReference type="NCBIfam" id="TIGR02170">
    <property type="entry name" value="thyX"/>
    <property type="match status" value="1"/>
</dbReference>
<dbReference type="InterPro" id="IPR003669">
    <property type="entry name" value="Thymidylate_synthase_ThyX"/>
</dbReference>
<dbReference type="RefSeq" id="WP_012123562.1">
    <property type="nucleotide sequence ID" value="NC_009776.1"/>
</dbReference>
<dbReference type="Proteomes" id="UP000000262">
    <property type="component" value="Chromosome"/>
</dbReference>
<dbReference type="AlphaFoldDB" id="A8ACE6"/>
<dbReference type="PANTHER" id="PTHR34934:SF1">
    <property type="entry name" value="FLAVIN-DEPENDENT THYMIDYLATE SYNTHASE"/>
    <property type="match status" value="1"/>
</dbReference>
<dbReference type="CDD" id="cd20175">
    <property type="entry name" value="ThyX"/>
    <property type="match status" value="1"/>
</dbReference>
<dbReference type="Gene3D" id="3.30.1360.170">
    <property type="match status" value="1"/>
</dbReference>
<dbReference type="Pfam" id="PF02511">
    <property type="entry name" value="Thy1"/>
    <property type="match status" value="1"/>
</dbReference>
<gene>
    <name evidence="2" type="ordered locus">Igni_1422</name>
</gene>
<keyword evidence="3" id="KW-1185">Reference proteome</keyword>
<dbReference type="PhylomeDB" id="A8ACE6"/>
<dbReference type="GO" id="GO:0070402">
    <property type="term" value="F:NADPH binding"/>
    <property type="evidence" value="ECO:0007669"/>
    <property type="project" value="TreeGrafter"/>
</dbReference>
<dbReference type="HOGENOM" id="CLU_077585_0_0_2"/>
<accession>A8ACE6</accession>
<dbReference type="EC" id="2.1.1.148" evidence="1"/>
<evidence type="ECO:0000256" key="1">
    <source>
        <dbReference type="NCBIfam" id="TIGR02170"/>
    </source>
</evidence>
<reference evidence="2 3" key="1">
    <citation type="journal article" date="2008" name="Genome Biol.">
        <title>A genomic analysis of the archaeal system Ignicoccus hospitalis-Nanoarchaeum equitans.</title>
        <authorList>
            <person name="Podar M."/>
            <person name="Anderson I."/>
            <person name="Makarova K.S."/>
            <person name="Elkins J.G."/>
            <person name="Ivanova N."/>
            <person name="Wall M.A."/>
            <person name="Lykidis A."/>
            <person name="Mavromatis K."/>
            <person name="Sun H."/>
            <person name="Hudson M.E."/>
            <person name="Chen W."/>
            <person name="Deciu C."/>
            <person name="Hutchison D."/>
            <person name="Eads J.R."/>
            <person name="Anderson A."/>
            <person name="Fernandes F."/>
            <person name="Szeto E."/>
            <person name="Lapidus A."/>
            <person name="Kyrpides N.C."/>
            <person name="Saier M.H.Jr."/>
            <person name="Richardson P.M."/>
            <person name="Rachel R."/>
            <person name="Huber H."/>
            <person name="Eisen J.A."/>
            <person name="Koonin E.V."/>
            <person name="Keller M."/>
            <person name="Stetter K.O."/>
        </authorList>
    </citation>
    <scope>NUCLEOTIDE SEQUENCE [LARGE SCALE GENOMIC DNA]</scope>
    <source>
        <strain evidence="3">KIN4/I / DSM 18386 / JCM 14125</strain>
    </source>
</reference>
<dbReference type="PANTHER" id="PTHR34934">
    <property type="entry name" value="FLAVIN-DEPENDENT THYMIDYLATE SYNTHASE"/>
    <property type="match status" value="1"/>
</dbReference>
<dbReference type="GO" id="GO:0050797">
    <property type="term" value="F:thymidylate synthase (FAD) activity"/>
    <property type="evidence" value="ECO:0007669"/>
    <property type="project" value="UniProtKB-UniRule"/>
</dbReference>
<dbReference type="OrthoDB" id="18918at2157"/>
<evidence type="ECO:0000313" key="2">
    <source>
        <dbReference type="EMBL" id="ABU82598.1"/>
    </source>
</evidence>
<name>A8ACE6_IGNH4</name>
<organism evidence="2 3">
    <name type="scientific">Ignicoccus hospitalis (strain KIN4/I / DSM 18386 / JCM 14125)</name>
    <dbReference type="NCBI Taxonomy" id="453591"/>
    <lineage>
        <taxon>Archaea</taxon>
        <taxon>Thermoproteota</taxon>
        <taxon>Thermoprotei</taxon>
        <taxon>Desulfurococcales</taxon>
        <taxon>Desulfurococcaceae</taxon>
        <taxon>Ignicoccus</taxon>
    </lineage>
</organism>
<dbReference type="GO" id="GO:0050660">
    <property type="term" value="F:flavin adenine dinucleotide binding"/>
    <property type="evidence" value="ECO:0007669"/>
    <property type="project" value="UniProtKB-UniRule"/>
</dbReference>
<dbReference type="eggNOG" id="arCOG01883">
    <property type="taxonomic scope" value="Archaea"/>
</dbReference>
<dbReference type="EMBL" id="CP000816">
    <property type="protein sequence ID" value="ABU82598.1"/>
    <property type="molecule type" value="Genomic_DNA"/>
</dbReference>
<dbReference type="InterPro" id="IPR036098">
    <property type="entry name" value="Thymidylate_synthase_ThyX_sf"/>
</dbReference>
<protein>
    <recommendedName>
        <fullName evidence="1">FAD-dependent thymidylate synthase</fullName>
        <ecNumber evidence="1">2.1.1.148</ecNumber>
    </recommendedName>
</protein>
<evidence type="ECO:0000313" key="3">
    <source>
        <dbReference type="Proteomes" id="UP000000262"/>
    </source>
</evidence>
<sequence>MANRVRCKASHSDERTVVCLVAKNFDDPRRLPLLAVKVSTGKAQEKGIEYYLKSEWKEGWSNWLKEAKDSFPSVLEHSVFTFFIEGCSRVCSHQLVRHRLLSVTQESQRYSEVRILKAFKKAFGKELGWDEIIKVLNASSQDLSEFEERLIIKDLEERGIGCKELSKKLEEIVGELFVIPESVERATAVLSMMHSLYSYALCRSSAPMEDCRFLLPQAIRTSMLVTANLREWLHIIELRDHPKAQWEIRGVARAVKELLKEEVPEVLA</sequence>
<dbReference type="STRING" id="453591.Igni_1422"/>
<dbReference type="GO" id="GO:0006231">
    <property type="term" value="P:dTMP biosynthetic process"/>
    <property type="evidence" value="ECO:0007669"/>
    <property type="project" value="UniProtKB-UniRule"/>
</dbReference>
<dbReference type="KEGG" id="iho:Igni_1422"/>
<dbReference type="PROSITE" id="PS51331">
    <property type="entry name" value="THYX"/>
    <property type="match status" value="1"/>
</dbReference>
<proteinExistence type="predicted"/>